<proteinExistence type="predicted"/>
<sequence length="454" mass="50084">MNQDDKKIRAAVHRALESSGMSRRNFLRLSGGGALMAGATASGLLISRPARAVPTSAHIVIVGAGAAGLDSASRLSRELDGARITIIDRQEAHYYQPGLTLVASGLWGADKVTDRNARYLPSDVEWIHDMVAEYDPDNNRVVTEDGRTVEYDYLLVTTGLQINYSDIEGMSRDLIGQHGIGCVYDRPDVALATWQAIDRFTTEGGVGLFTRAPGAIKCAGAPLKMTMLTENRLNERGTRDRAEMHYLPPAKSLFSQPDIHDFLTEHLPGRGIQIDWDHPLKAIDPGARTATFATPEGDRTMEYDFIHVVPPMSAPDALRNSPLAAPAESKFAGWLEVDQYELQHLRYANVFGAGDVNGVPIGKTSASVKAQVPVAVENLIQNIQEKENTARYNGYTSCPLITQVGRAILLEFDYDLKMTPSFPIITPYEPRWTSWLMKDYLLLPAYRAMLRGRI</sequence>
<dbReference type="OrthoDB" id="9802771at2"/>
<dbReference type="STRING" id="195064.SAMN05421721_11535"/>
<dbReference type="PANTHER" id="PTHR10632:SF2">
    <property type="entry name" value="SULFIDE:QUINONE OXIDOREDUCTASE, MITOCHONDRIAL"/>
    <property type="match status" value="1"/>
</dbReference>
<dbReference type="InterPro" id="IPR006311">
    <property type="entry name" value="TAT_signal"/>
</dbReference>
<dbReference type="InterPro" id="IPR015904">
    <property type="entry name" value="Sulphide_quinone_reductase"/>
</dbReference>
<evidence type="ECO:0000259" key="1">
    <source>
        <dbReference type="Pfam" id="PF07992"/>
    </source>
</evidence>
<evidence type="ECO:0000313" key="3">
    <source>
        <dbReference type="Proteomes" id="UP000199556"/>
    </source>
</evidence>
<dbReference type="Gene3D" id="3.50.50.100">
    <property type="match status" value="1"/>
</dbReference>
<evidence type="ECO:0000313" key="2">
    <source>
        <dbReference type="EMBL" id="SFM62265.1"/>
    </source>
</evidence>
<dbReference type="InterPro" id="IPR036188">
    <property type="entry name" value="FAD/NAD-bd_sf"/>
</dbReference>
<dbReference type="InterPro" id="IPR023753">
    <property type="entry name" value="FAD/NAD-binding_dom"/>
</dbReference>
<dbReference type="GO" id="GO:0070224">
    <property type="term" value="F:sulfide:quinone oxidoreductase activity"/>
    <property type="evidence" value="ECO:0007669"/>
    <property type="project" value="TreeGrafter"/>
</dbReference>
<dbReference type="GO" id="GO:0070221">
    <property type="term" value="P:sulfide oxidation, using sulfide:quinone oxidoreductase"/>
    <property type="evidence" value="ECO:0007669"/>
    <property type="project" value="TreeGrafter"/>
</dbReference>
<dbReference type="GO" id="GO:0071949">
    <property type="term" value="F:FAD binding"/>
    <property type="evidence" value="ECO:0007669"/>
    <property type="project" value="TreeGrafter"/>
</dbReference>
<feature type="domain" description="FAD/NAD(P)-binding" evidence="1">
    <location>
        <begin position="58"/>
        <end position="171"/>
    </location>
</feature>
<gene>
    <name evidence="2" type="ORF">SAMN05421721_11535</name>
</gene>
<protein>
    <submittedName>
        <fullName evidence="2">Sulfide:quinone oxidoreductase</fullName>
    </submittedName>
</protein>
<dbReference type="PANTHER" id="PTHR10632">
    <property type="entry name" value="SULFIDE:QUINONE OXIDOREDUCTASE"/>
    <property type="match status" value="1"/>
</dbReference>
<name>A0A1I4SCR4_ECTMO</name>
<organism evidence="2 3">
    <name type="scientific">Ectothiorhodospira mobilis</name>
    <dbReference type="NCBI Taxonomy" id="195064"/>
    <lineage>
        <taxon>Bacteria</taxon>
        <taxon>Pseudomonadati</taxon>
        <taxon>Pseudomonadota</taxon>
        <taxon>Gammaproteobacteria</taxon>
        <taxon>Chromatiales</taxon>
        <taxon>Ectothiorhodospiraceae</taxon>
        <taxon>Ectothiorhodospira</taxon>
    </lineage>
</organism>
<dbReference type="SUPFAM" id="SSF51905">
    <property type="entry name" value="FAD/NAD(P)-binding domain"/>
    <property type="match status" value="2"/>
</dbReference>
<reference evidence="2 3" key="1">
    <citation type="submission" date="2016-10" db="EMBL/GenBank/DDBJ databases">
        <authorList>
            <person name="de Groot N.N."/>
        </authorList>
    </citation>
    <scope>NUCLEOTIDE SEQUENCE [LARGE SCALE GENOMIC DNA]</scope>
    <source>
        <strain evidence="2 3">DSM 4180</strain>
    </source>
</reference>
<keyword evidence="3" id="KW-1185">Reference proteome</keyword>
<dbReference type="PROSITE" id="PS51318">
    <property type="entry name" value="TAT"/>
    <property type="match status" value="1"/>
</dbReference>
<accession>A0A1I4SCR4</accession>
<dbReference type="AlphaFoldDB" id="A0A1I4SCR4"/>
<dbReference type="RefSeq" id="WP_090486694.1">
    <property type="nucleotide sequence ID" value="NZ_FOUO01000015.1"/>
</dbReference>
<dbReference type="Proteomes" id="UP000199556">
    <property type="component" value="Unassembled WGS sequence"/>
</dbReference>
<dbReference type="EMBL" id="FOUO01000015">
    <property type="protein sequence ID" value="SFM62265.1"/>
    <property type="molecule type" value="Genomic_DNA"/>
</dbReference>
<dbReference type="Pfam" id="PF07992">
    <property type="entry name" value="Pyr_redox_2"/>
    <property type="match status" value="1"/>
</dbReference>